<organism evidence="4 5">
    <name type="scientific">Zasmidium cellare</name>
    <name type="common">Wine cellar mold</name>
    <name type="synonym">Racodium cellare</name>
    <dbReference type="NCBI Taxonomy" id="395010"/>
    <lineage>
        <taxon>Eukaryota</taxon>
        <taxon>Fungi</taxon>
        <taxon>Dikarya</taxon>
        <taxon>Ascomycota</taxon>
        <taxon>Pezizomycotina</taxon>
        <taxon>Dothideomycetes</taxon>
        <taxon>Dothideomycetidae</taxon>
        <taxon>Mycosphaerellales</taxon>
        <taxon>Mycosphaerellaceae</taxon>
        <taxon>Zasmidium</taxon>
    </lineage>
</organism>
<dbReference type="PANTHER" id="PTHR10039">
    <property type="entry name" value="AMELOGENIN"/>
    <property type="match status" value="1"/>
</dbReference>
<dbReference type="PROSITE" id="PS50297">
    <property type="entry name" value="ANK_REP_REGION"/>
    <property type="match status" value="1"/>
</dbReference>
<accession>A0ABR0EEX6</accession>
<sequence length="1089" mass="120959">MCDFPTILCNIVSTIFEGEVKADLQAGMKKNAFDLLLLSEEFAHRSSALHVSSFYEERQTTPVDNIKDAERQQIIDQAAATISRFAEQAIALPVDHHEMCRTPAWRNEVRDLVGKVVQHTIWELLEPAGSVCLPRPAGTNFTNASSSIALQGTINVQNQFHATSVFGRESHIAEHTSGTLGWIEKDPAYCNWRAANSSQILLVSGYAGCGKSVLSFYVKESTPKSSDHESLTCRYFFDGTTKEQSSVCSLLRSLVYQLVSRRHRLARIVKKEFKADPAMLSDSRRLWLLFSKLATHKRTPTLWLIIDALDECDHEDQQVLIRNLAGLTSVDDTAAGVKVFVTCRAHSAAVSAFPTDLRSATRLALEDKAASIRNDVETYIEEHVRNLVNDQRCPKSKKEVLETALKKRSEATFLWVSLTLSILHQRRLSANDDIDQIVNSIPSGLTHIYDKILNAIPKPDFDTANKVLRTIAASNRRLSLGELNAIVAIRDEHQSLAELRENIGLPDEGFVEKLLMGLVKVQDRLFLLVHHTLKEFILERDKHTAECHAIMAHATTRYLLLEDFRFDIFQDPSPQTPYSPENVSLTQEITDGDEAGGVLGDLFKEPSEISRDMLTAVANRFELFDYAARFWHMHFAECQRSSLTALQESVLDLYSKDNQENWYYYLCHVDSNGSDLPARPDSLALACLFGHAVSIKPLILGREEISYGDAIYWAAKNGHEEALKTLLPVASRSVQNTQYRIKSPLAAASEHGHLQCVQCLLASDLFQVNDQDEGSRNALSLAAAHGHVHVMTAILARDETNPNVADRMGRTALIEAVRSESVPAVRKLLLDRRTNAGHLDNKNRSALSWACEYGLVETVRVLLLRHRDGKRDQSDSLQKALIYGSGGNESDLEGWTTLMHAVASSNLDLVKLLLHKGNVHISDKDSNGRNAISHAAQRSNTAILKHLMGKDSSCANAQDADGWSPFAWTLDPPERVENARVLLPFHRQGLDDRTGLAMFVLAVKWGATRIASLLVEEGTFAVNTTSVEGRTALSFVAEQGNDVLVWQLLHLEGVDADLGDESGLTPASWARAAGHADILRLLSKYSARG</sequence>
<dbReference type="Pfam" id="PF24883">
    <property type="entry name" value="NPHP3_N"/>
    <property type="match status" value="1"/>
</dbReference>
<dbReference type="InterPro" id="IPR056884">
    <property type="entry name" value="NPHP3-like_N"/>
</dbReference>
<comment type="caution">
    <text evidence="4">The sequence shown here is derived from an EMBL/GenBank/DDBJ whole genome shotgun (WGS) entry which is preliminary data.</text>
</comment>
<feature type="repeat" description="ANK" evidence="2">
    <location>
        <begin position="893"/>
        <end position="917"/>
    </location>
</feature>
<name>A0ABR0EEX6_ZASCE</name>
<gene>
    <name evidence="4" type="ORF">PRZ48_007977</name>
</gene>
<dbReference type="EMBL" id="JAXOVC010000006">
    <property type="protein sequence ID" value="KAK4499791.1"/>
    <property type="molecule type" value="Genomic_DNA"/>
</dbReference>
<dbReference type="Gene3D" id="1.25.40.20">
    <property type="entry name" value="Ankyrin repeat-containing domain"/>
    <property type="match status" value="2"/>
</dbReference>
<evidence type="ECO:0000259" key="3">
    <source>
        <dbReference type="Pfam" id="PF24883"/>
    </source>
</evidence>
<dbReference type="SMART" id="SM00248">
    <property type="entry name" value="ANK"/>
    <property type="match status" value="9"/>
</dbReference>
<dbReference type="Pfam" id="PF12796">
    <property type="entry name" value="Ank_2"/>
    <property type="match status" value="3"/>
</dbReference>
<dbReference type="InterPro" id="IPR027417">
    <property type="entry name" value="P-loop_NTPase"/>
</dbReference>
<dbReference type="InterPro" id="IPR036770">
    <property type="entry name" value="Ankyrin_rpt-contain_sf"/>
</dbReference>
<dbReference type="Gene3D" id="3.40.50.300">
    <property type="entry name" value="P-loop containing nucleotide triphosphate hydrolases"/>
    <property type="match status" value="1"/>
</dbReference>
<reference evidence="4 5" key="1">
    <citation type="journal article" date="2023" name="G3 (Bethesda)">
        <title>A chromosome-level genome assembly of Zasmidium syzygii isolated from banana leaves.</title>
        <authorList>
            <person name="van Westerhoven A.C."/>
            <person name="Mehrabi R."/>
            <person name="Talebi R."/>
            <person name="Steentjes M.B.F."/>
            <person name="Corcolon B."/>
            <person name="Chong P.A."/>
            <person name="Kema G.H.J."/>
            <person name="Seidl M.F."/>
        </authorList>
    </citation>
    <scope>NUCLEOTIDE SEQUENCE [LARGE SCALE GENOMIC DNA]</scope>
    <source>
        <strain evidence="4 5">P124</strain>
    </source>
</reference>
<feature type="domain" description="Nephrocystin 3-like N-terminal" evidence="3">
    <location>
        <begin position="178"/>
        <end position="344"/>
    </location>
</feature>
<dbReference type="InterPro" id="IPR002110">
    <property type="entry name" value="Ankyrin_rpt"/>
</dbReference>
<dbReference type="SUPFAM" id="SSF52540">
    <property type="entry name" value="P-loop containing nucleoside triphosphate hydrolases"/>
    <property type="match status" value="1"/>
</dbReference>
<dbReference type="PANTHER" id="PTHR10039:SF14">
    <property type="entry name" value="NACHT DOMAIN-CONTAINING PROTEIN"/>
    <property type="match status" value="1"/>
</dbReference>
<dbReference type="Proteomes" id="UP001305779">
    <property type="component" value="Unassembled WGS sequence"/>
</dbReference>
<keyword evidence="5" id="KW-1185">Reference proteome</keyword>
<evidence type="ECO:0000313" key="4">
    <source>
        <dbReference type="EMBL" id="KAK4499791.1"/>
    </source>
</evidence>
<evidence type="ECO:0000256" key="1">
    <source>
        <dbReference type="ARBA" id="ARBA00022737"/>
    </source>
</evidence>
<evidence type="ECO:0000256" key="2">
    <source>
        <dbReference type="PROSITE-ProRule" id="PRU00023"/>
    </source>
</evidence>
<evidence type="ECO:0000313" key="5">
    <source>
        <dbReference type="Proteomes" id="UP001305779"/>
    </source>
</evidence>
<proteinExistence type="predicted"/>
<keyword evidence="2" id="KW-0040">ANK repeat</keyword>
<keyword evidence="1" id="KW-0677">Repeat</keyword>
<protein>
    <recommendedName>
        <fullName evidence="3">Nephrocystin 3-like N-terminal domain-containing protein</fullName>
    </recommendedName>
</protein>
<dbReference type="SUPFAM" id="SSF48403">
    <property type="entry name" value="Ankyrin repeat"/>
    <property type="match status" value="1"/>
</dbReference>
<dbReference type="PROSITE" id="PS50088">
    <property type="entry name" value="ANK_REPEAT"/>
    <property type="match status" value="1"/>
</dbReference>